<feature type="region of interest" description="Disordered" evidence="1">
    <location>
        <begin position="1"/>
        <end position="27"/>
    </location>
</feature>
<gene>
    <name evidence="3" type="ORF">COT81_01595</name>
</gene>
<dbReference type="AlphaFoldDB" id="A0A2H0W1T3"/>
<comment type="caution">
    <text evidence="3">The sequence shown here is derived from an EMBL/GenBank/DDBJ whole genome shotgun (WGS) entry which is preliminary data.</text>
</comment>
<proteinExistence type="predicted"/>
<protein>
    <recommendedName>
        <fullName evidence="5">DUF3105 domain-containing protein</fullName>
    </recommendedName>
</protein>
<evidence type="ECO:0000256" key="1">
    <source>
        <dbReference type="SAM" id="MobiDB-lite"/>
    </source>
</evidence>
<evidence type="ECO:0000313" key="4">
    <source>
        <dbReference type="Proteomes" id="UP000230935"/>
    </source>
</evidence>
<feature type="transmembrane region" description="Helical" evidence="2">
    <location>
        <begin position="39"/>
        <end position="57"/>
    </location>
</feature>
<reference evidence="4" key="1">
    <citation type="submission" date="2017-09" db="EMBL/GenBank/DDBJ databases">
        <title>Depth-based differentiation of microbial function through sediment-hosted aquifers and enrichment of novel symbionts in the deep terrestrial subsurface.</title>
        <authorList>
            <person name="Probst A.J."/>
            <person name="Ladd B."/>
            <person name="Jarett J.K."/>
            <person name="Geller-Mcgrath D.E."/>
            <person name="Sieber C.M.K."/>
            <person name="Emerson J.B."/>
            <person name="Anantharaman K."/>
            <person name="Thomas B.C."/>
            <person name="Malmstrom R."/>
            <person name="Stieglmeier M."/>
            <person name="Klingl A."/>
            <person name="Woyke T."/>
            <person name="Ryan C.M."/>
            <person name="Banfield J.F."/>
        </authorList>
    </citation>
    <scope>NUCLEOTIDE SEQUENCE [LARGE SCALE GENOMIC DNA]</scope>
</reference>
<accession>A0A2H0W1T3</accession>
<sequence>MNEEQQFTKQEKREMRRQEKEAEQRSQQRNRFMRKIRNYGIVFAIITLVGYGLYLLAQSSAPKGENFSRSVSLMEASHIATGSQLPEYTSNPPTSGPHYGQTARSGFRDEMISDQNIIHNLEHGDIWIAYHPRIAGETKEALKQFGAAKVIITPREANETDIALAAWGRLDIFDIENDTLPIERIKDFIKRYTNKGPEQVPGASGGI</sequence>
<dbReference type="EMBL" id="PEZZ01000009">
    <property type="protein sequence ID" value="PIS05329.1"/>
    <property type="molecule type" value="Genomic_DNA"/>
</dbReference>
<evidence type="ECO:0008006" key="5">
    <source>
        <dbReference type="Google" id="ProtNLM"/>
    </source>
</evidence>
<organism evidence="3 4">
    <name type="scientific">Candidatus Buchananbacteria bacterium CG10_big_fil_rev_8_21_14_0_10_42_9</name>
    <dbReference type="NCBI Taxonomy" id="1974526"/>
    <lineage>
        <taxon>Bacteria</taxon>
        <taxon>Candidatus Buchananiibacteriota</taxon>
    </lineage>
</organism>
<dbReference type="InterPro" id="IPR021454">
    <property type="entry name" value="DUF3105"/>
</dbReference>
<dbReference type="Proteomes" id="UP000230935">
    <property type="component" value="Unassembled WGS sequence"/>
</dbReference>
<name>A0A2H0W1T3_9BACT</name>
<keyword evidence="2" id="KW-0472">Membrane</keyword>
<dbReference type="Pfam" id="PF11303">
    <property type="entry name" value="DUF3105"/>
    <property type="match status" value="1"/>
</dbReference>
<evidence type="ECO:0000256" key="2">
    <source>
        <dbReference type="SAM" id="Phobius"/>
    </source>
</evidence>
<evidence type="ECO:0000313" key="3">
    <source>
        <dbReference type="EMBL" id="PIS05329.1"/>
    </source>
</evidence>
<keyword evidence="2" id="KW-1133">Transmembrane helix</keyword>
<feature type="compositionally biased region" description="Basic and acidic residues" evidence="1">
    <location>
        <begin position="9"/>
        <end position="26"/>
    </location>
</feature>
<keyword evidence="2" id="KW-0812">Transmembrane</keyword>